<feature type="compositionally biased region" description="Basic and acidic residues" evidence="6">
    <location>
        <begin position="379"/>
        <end position="393"/>
    </location>
</feature>
<evidence type="ECO:0000313" key="9">
    <source>
        <dbReference type="Proteomes" id="UP000050424"/>
    </source>
</evidence>
<dbReference type="InterPro" id="IPR015655">
    <property type="entry name" value="PP2C"/>
</dbReference>
<dbReference type="OrthoDB" id="10264738at2759"/>
<dbReference type="Gene3D" id="3.60.40.10">
    <property type="entry name" value="PPM-type phosphatase domain"/>
    <property type="match status" value="1"/>
</dbReference>
<dbReference type="STRING" id="78410.A0A0P7AF13"/>
<keyword evidence="4 5" id="KW-0904">Protein phosphatase</keyword>
<dbReference type="CDD" id="cd00143">
    <property type="entry name" value="PP2Cc"/>
    <property type="match status" value="1"/>
</dbReference>
<dbReference type="SUPFAM" id="SSF81606">
    <property type="entry name" value="PP2C-like"/>
    <property type="match status" value="1"/>
</dbReference>
<proteinExistence type="inferred from homology"/>
<feature type="compositionally biased region" description="Polar residues" evidence="6">
    <location>
        <begin position="80"/>
        <end position="90"/>
    </location>
</feature>
<keyword evidence="2" id="KW-0479">Metal-binding</keyword>
<organism evidence="8 9">
    <name type="scientific">Neonectria ditissima</name>
    <dbReference type="NCBI Taxonomy" id="78410"/>
    <lineage>
        <taxon>Eukaryota</taxon>
        <taxon>Fungi</taxon>
        <taxon>Dikarya</taxon>
        <taxon>Ascomycota</taxon>
        <taxon>Pezizomycotina</taxon>
        <taxon>Sordariomycetes</taxon>
        <taxon>Hypocreomycetidae</taxon>
        <taxon>Hypocreales</taxon>
        <taxon>Nectriaceae</taxon>
        <taxon>Neonectria</taxon>
    </lineage>
</organism>
<feature type="compositionally biased region" description="Acidic residues" evidence="6">
    <location>
        <begin position="625"/>
        <end position="635"/>
    </location>
</feature>
<dbReference type="Proteomes" id="UP000050424">
    <property type="component" value="Unassembled WGS sequence"/>
</dbReference>
<feature type="compositionally biased region" description="Low complexity" evidence="6">
    <location>
        <begin position="160"/>
        <end position="180"/>
    </location>
</feature>
<evidence type="ECO:0000256" key="5">
    <source>
        <dbReference type="RuleBase" id="RU003465"/>
    </source>
</evidence>
<dbReference type="InterPro" id="IPR001932">
    <property type="entry name" value="PPM-type_phosphatase-like_dom"/>
</dbReference>
<dbReference type="PROSITE" id="PS51746">
    <property type="entry name" value="PPM_2"/>
    <property type="match status" value="1"/>
</dbReference>
<dbReference type="PANTHER" id="PTHR13832:SF837">
    <property type="entry name" value="PROTEIN PHOSPHATASE 2C-LIKE DOMAIN-CONTAINING PROTEIN 1"/>
    <property type="match status" value="1"/>
</dbReference>
<evidence type="ECO:0000256" key="6">
    <source>
        <dbReference type="SAM" id="MobiDB-lite"/>
    </source>
</evidence>
<gene>
    <name evidence="8" type="ORF">AK830_g10738</name>
</gene>
<dbReference type="SMART" id="SM00332">
    <property type="entry name" value="PP2Cc"/>
    <property type="match status" value="1"/>
</dbReference>
<evidence type="ECO:0000256" key="4">
    <source>
        <dbReference type="ARBA" id="ARBA00022912"/>
    </source>
</evidence>
<comment type="caution">
    <text evidence="8">The sequence shown here is derived from an EMBL/GenBank/DDBJ whole genome shotgun (WGS) entry which is preliminary data.</text>
</comment>
<feature type="region of interest" description="Disordered" evidence="6">
    <location>
        <begin position="610"/>
        <end position="651"/>
    </location>
</feature>
<feature type="compositionally biased region" description="Pro residues" evidence="6">
    <location>
        <begin position="102"/>
        <end position="115"/>
    </location>
</feature>
<dbReference type="PROSITE" id="PS01032">
    <property type="entry name" value="PPM_1"/>
    <property type="match status" value="1"/>
</dbReference>
<feature type="region of interest" description="Disordered" evidence="6">
    <location>
        <begin position="369"/>
        <end position="404"/>
    </location>
</feature>
<feature type="compositionally biased region" description="Polar residues" evidence="6">
    <location>
        <begin position="139"/>
        <end position="150"/>
    </location>
</feature>
<keyword evidence="9" id="KW-1185">Reference proteome</keyword>
<feature type="compositionally biased region" description="Polar residues" evidence="6">
    <location>
        <begin position="13"/>
        <end position="25"/>
    </location>
</feature>
<evidence type="ECO:0000256" key="3">
    <source>
        <dbReference type="ARBA" id="ARBA00022801"/>
    </source>
</evidence>
<feature type="region of interest" description="Disordered" evidence="6">
    <location>
        <begin position="40"/>
        <end position="226"/>
    </location>
</feature>
<dbReference type="InterPro" id="IPR000222">
    <property type="entry name" value="PP2C_BS"/>
</dbReference>
<dbReference type="GO" id="GO:0046872">
    <property type="term" value="F:metal ion binding"/>
    <property type="evidence" value="ECO:0007669"/>
    <property type="project" value="UniProtKB-KW"/>
</dbReference>
<dbReference type="Pfam" id="PF00481">
    <property type="entry name" value="PP2C"/>
    <property type="match status" value="2"/>
</dbReference>
<feature type="compositionally biased region" description="Basic and acidic residues" evidence="6">
    <location>
        <begin position="119"/>
        <end position="138"/>
    </location>
</feature>
<accession>A0A0P7AF13</accession>
<comment type="similarity">
    <text evidence="1 5">Belongs to the PP2C family.</text>
</comment>
<protein>
    <recommendedName>
        <fullName evidence="7">PPM-type phosphatase domain-containing protein</fullName>
    </recommendedName>
</protein>
<reference evidence="8 9" key="1">
    <citation type="submission" date="2015-09" db="EMBL/GenBank/DDBJ databases">
        <title>Draft genome of a European isolate of the apple canker pathogen Neonectria ditissima.</title>
        <authorList>
            <person name="Gomez-Cortecero A."/>
            <person name="Harrison R.J."/>
            <person name="Armitage A.D."/>
        </authorList>
    </citation>
    <scope>NUCLEOTIDE SEQUENCE [LARGE SCALE GENOMIC DNA]</scope>
    <source>
        <strain evidence="8 9">R09/05</strain>
    </source>
</reference>
<dbReference type="AlphaFoldDB" id="A0A0P7AF13"/>
<dbReference type="EMBL" id="LKCW01000230">
    <property type="protein sequence ID" value="KPM35831.1"/>
    <property type="molecule type" value="Genomic_DNA"/>
</dbReference>
<keyword evidence="3 5" id="KW-0378">Hydrolase</keyword>
<feature type="domain" description="PPM-type phosphatase" evidence="7">
    <location>
        <begin position="229"/>
        <end position="563"/>
    </location>
</feature>
<dbReference type="PANTHER" id="PTHR13832">
    <property type="entry name" value="PROTEIN PHOSPHATASE 2C"/>
    <property type="match status" value="1"/>
</dbReference>
<evidence type="ECO:0000256" key="1">
    <source>
        <dbReference type="ARBA" id="ARBA00006702"/>
    </source>
</evidence>
<evidence type="ECO:0000259" key="7">
    <source>
        <dbReference type="PROSITE" id="PS51746"/>
    </source>
</evidence>
<dbReference type="InterPro" id="IPR036457">
    <property type="entry name" value="PPM-type-like_dom_sf"/>
</dbReference>
<evidence type="ECO:0000313" key="8">
    <source>
        <dbReference type="EMBL" id="KPM35831.1"/>
    </source>
</evidence>
<sequence length="651" mass="69030">MSAPASAPLCEGRSSTALDEATYSPSSLRVGRASMHIQVLSPHQLYTKPTPPNPSTSTKLATNKRRSLSSTGGSLLNRMFGSSSNSTGNKSETDFKSDKPPSPEGSPGPSAPAPAPIKATDKATDKATEKTASGEKRSGNGSPPTRQDTGGPSDKKRRSSSVSSKASSLLASAKNSLSFSQGSRGPAVEMTSQSPLQRLGKQDPALAVPQGQHNNSAGESAAGPKSTFRVGVWEDRNKKCRRTMEDTHAFLYNFIQTPPLSDASSKDTSEGEDSESAIQDVGESDNGYFAIFDGHAGNFAADWCGKKLHIILEELIRKNPNAQIPEVLDLTFTTADAQLEKLPLKNSGCTAAVAVLRWEERISSDRSGLGLDPAALKPSKSEESSLSEKDRAKGSLAAGSEAKTATTEGANAKIKAVDNRQRVLYTANVGDARIILCRAGKALRLSYDHKGSDEVEGKRIAGAGGLILNNRVNGVLAVTRALGDAYMKKLVTGHPYTTETVIQPDSDEFIIIACDGLWDVCTDQDAVDLVRNVEDPIAASKLLVDHALNRFSTDNLSCMIVRLDHDQNKDVRADVDAVRAADKIANDTAKKTVDDGIPIVGVSAVNNTTSEGDFVPTSLDKAVMEEEPDPIDDEDNSRSAPDAPQKTAAKA</sequence>
<dbReference type="GO" id="GO:0004722">
    <property type="term" value="F:protein serine/threonine phosphatase activity"/>
    <property type="evidence" value="ECO:0007669"/>
    <property type="project" value="InterPro"/>
</dbReference>
<feature type="compositionally biased region" description="Basic and acidic residues" evidence="6">
    <location>
        <begin position="91"/>
        <end position="101"/>
    </location>
</feature>
<feature type="region of interest" description="Disordered" evidence="6">
    <location>
        <begin position="1"/>
        <end position="25"/>
    </location>
</feature>
<name>A0A0P7AF13_9HYPO</name>
<evidence type="ECO:0000256" key="2">
    <source>
        <dbReference type="ARBA" id="ARBA00022723"/>
    </source>
</evidence>